<dbReference type="InterPro" id="IPR010611">
    <property type="entry name" value="3D_dom"/>
</dbReference>
<dbReference type="Gene3D" id="2.40.240.50">
    <property type="entry name" value="Barwin-like endoglucanases"/>
    <property type="match status" value="1"/>
</dbReference>
<dbReference type="InterPro" id="IPR036908">
    <property type="entry name" value="RlpA-like_sf"/>
</dbReference>
<reference evidence="8 9" key="1">
    <citation type="submission" date="2012-05" db="EMBL/GenBank/DDBJ databases">
        <title>The Genome Sequence of Sutterella wadsworthensis 2_1_59BFAA.</title>
        <authorList>
            <consortium name="The Broad Institute Genome Sequencing Platform"/>
            <person name="Earl A."/>
            <person name="Ward D."/>
            <person name="Feldgarden M."/>
            <person name="Gevers D."/>
            <person name="Daigneault M."/>
            <person name="Strauss J."/>
            <person name="Allen-Vercoe E."/>
            <person name="Walker B."/>
            <person name="Young S.K."/>
            <person name="Zeng Q."/>
            <person name="Gargeya S."/>
            <person name="Fitzgerald M."/>
            <person name="Haas B."/>
            <person name="Abouelleil A."/>
            <person name="Alvarado L."/>
            <person name="Arachchi H.M."/>
            <person name="Berlin A.M."/>
            <person name="Chapman S.B."/>
            <person name="Goldberg J."/>
            <person name="Griggs A."/>
            <person name="Gujja S."/>
            <person name="Hansen M."/>
            <person name="Howarth C."/>
            <person name="Imamovic A."/>
            <person name="Larimer J."/>
            <person name="McCowen C."/>
            <person name="Montmayeur A."/>
            <person name="Murphy C."/>
            <person name="Neiman D."/>
            <person name="Pearson M."/>
            <person name="Priest M."/>
            <person name="Roberts A."/>
            <person name="Saif S."/>
            <person name="Shea T."/>
            <person name="Sisk P."/>
            <person name="Sykes S."/>
            <person name="Wortman J."/>
            <person name="Nusbaum C."/>
            <person name="Birren B."/>
        </authorList>
    </citation>
    <scope>NUCLEOTIDE SEQUENCE [LARGE SCALE GENOMIC DNA]</scope>
    <source>
        <strain evidence="8 9">2_1_59BFAA</strain>
    </source>
</reference>
<dbReference type="RefSeq" id="WP_005434362.1">
    <property type="nucleotide sequence ID" value="NZ_JH815514.1"/>
</dbReference>
<dbReference type="eggNOG" id="COG2821">
    <property type="taxonomic scope" value="Bacteria"/>
</dbReference>
<dbReference type="PANTHER" id="PTHR30124:SF0">
    <property type="entry name" value="MEMBRANE-BOUND LYTIC MUREIN TRANSGLYCOSYLASE A"/>
    <property type="match status" value="1"/>
</dbReference>
<keyword evidence="4" id="KW-0961">Cell wall biogenesis/degradation</keyword>
<evidence type="ECO:0000259" key="7">
    <source>
        <dbReference type="SMART" id="SM00925"/>
    </source>
</evidence>
<keyword evidence="9" id="KW-1185">Reference proteome</keyword>
<gene>
    <name evidence="8" type="ORF">HMPREF9465_00802</name>
</gene>
<protein>
    <recommendedName>
        <fullName evidence="2">peptidoglycan lytic exotransglycosylase</fullName>
        <ecNumber evidence="2">4.2.2.n1</ecNumber>
    </recommendedName>
    <alternativeName>
        <fullName evidence="5">Murein hydrolase A</fullName>
    </alternativeName>
</protein>
<dbReference type="OrthoDB" id="9783686at2"/>
<dbReference type="PATRIC" id="fig|742823.3.peg.805"/>
<evidence type="ECO:0000256" key="1">
    <source>
        <dbReference type="ARBA" id="ARBA00001420"/>
    </source>
</evidence>
<dbReference type="STRING" id="742823.HMPREF9465_00802"/>
<dbReference type="CDD" id="cd14668">
    <property type="entry name" value="mlta_B"/>
    <property type="match status" value="1"/>
</dbReference>
<evidence type="ECO:0000256" key="5">
    <source>
        <dbReference type="ARBA" id="ARBA00030918"/>
    </source>
</evidence>
<feature type="chain" id="PRO_5003850252" description="peptidoglycan lytic exotransglycosylase" evidence="6">
    <location>
        <begin position="19"/>
        <end position="391"/>
    </location>
</feature>
<dbReference type="HOGENOM" id="CLU_037751_0_0_4"/>
<feature type="domain" description="Lytic transglycosylase MltA" evidence="7">
    <location>
        <begin position="126"/>
        <end position="282"/>
    </location>
</feature>
<comment type="caution">
    <text evidence="8">The sequence shown here is derived from an EMBL/GenBank/DDBJ whole genome shotgun (WGS) entry which is preliminary data.</text>
</comment>
<dbReference type="GO" id="GO:0004553">
    <property type="term" value="F:hydrolase activity, hydrolyzing O-glycosyl compounds"/>
    <property type="evidence" value="ECO:0007669"/>
    <property type="project" value="InterPro"/>
</dbReference>
<dbReference type="GO" id="GO:0071555">
    <property type="term" value="P:cell wall organization"/>
    <property type="evidence" value="ECO:0007669"/>
    <property type="project" value="UniProtKB-KW"/>
</dbReference>
<comment type="catalytic activity">
    <reaction evidence="1">
        <text>Exolytic cleavage of the (1-&gt;4)-beta-glycosidic linkage between N-acetylmuramic acid (MurNAc) and N-acetylglucosamine (GlcNAc) residues in peptidoglycan, from either the reducing or the non-reducing ends of the peptidoglycan chains, with concomitant formation of a 1,6-anhydrobond in the MurNAc residue.</text>
        <dbReference type="EC" id="4.2.2.n1"/>
    </reaction>
</comment>
<name>K1KIR6_9BURK</name>
<dbReference type="InterPro" id="IPR026044">
    <property type="entry name" value="MltA"/>
</dbReference>
<dbReference type="AlphaFoldDB" id="K1KIR6"/>
<dbReference type="SMART" id="SM00925">
    <property type="entry name" value="MltA"/>
    <property type="match status" value="1"/>
</dbReference>
<dbReference type="Pfam" id="PF03562">
    <property type="entry name" value="MltA"/>
    <property type="match status" value="1"/>
</dbReference>
<organism evidence="8 9">
    <name type="scientific">Sutterella wadsworthensis 2_1_59BFAA</name>
    <dbReference type="NCBI Taxonomy" id="742823"/>
    <lineage>
        <taxon>Bacteria</taxon>
        <taxon>Pseudomonadati</taxon>
        <taxon>Pseudomonadota</taxon>
        <taxon>Betaproteobacteria</taxon>
        <taxon>Burkholderiales</taxon>
        <taxon>Sutterellaceae</taxon>
        <taxon>Sutterella</taxon>
    </lineage>
</organism>
<dbReference type="GO" id="GO:0019867">
    <property type="term" value="C:outer membrane"/>
    <property type="evidence" value="ECO:0007669"/>
    <property type="project" value="InterPro"/>
</dbReference>
<dbReference type="PIRSF" id="PIRSF019422">
    <property type="entry name" value="MltA"/>
    <property type="match status" value="1"/>
</dbReference>
<dbReference type="GO" id="GO:0008933">
    <property type="term" value="F:peptidoglycan lytic transglycosylase activity"/>
    <property type="evidence" value="ECO:0007669"/>
    <property type="project" value="TreeGrafter"/>
</dbReference>
<dbReference type="PROSITE" id="PS51257">
    <property type="entry name" value="PROKAR_LIPOPROTEIN"/>
    <property type="match status" value="1"/>
</dbReference>
<dbReference type="EMBL" id="ADMG01000019">
    <property type="protein sequence ID" value="EKB31644.1"/>
    <property type="molecule type" value="Genomic_DNA"/>
</dbReference>
<sequence>MLSRLIRLAAPAAALLLAACTTPEPPVKPAPPAHPEVAFEESSFDRLPQIQDHTWEPALAAFQRSCEVMQAGPVWEDVCRSALATDPIGAQRFFLANFTPWKVFVANDDATLVQDTGLMTGYYEPELLGSRTRSAPFTHPIYGVPDDLLVIDLAELYPQLKELRLRGKLEGRRVVPYDDRATIQKRTDLAPRAIAWVNDPVDAFFLHIQGSGRIRLPDGTFMRVGFADQNGRKYHSIGTWLIREGHLKSHELSMQRIRRWARENPSRVDEALAQNPSYVFFEERKGSPDLGPLGAQGVPLTPEASVAVDLRYWRLGTPFIVDASQASPALKIVRPVIAQDTGGAIRGIIRFDYFWGFGDKAGEAAGRQKSNTFSWVLVPNGMKPEDIMVRR</sequence>
<evidence type="ECO:0000313" key="9">
    <source>
        <dbReference type="Proteomes" id="UP000005835"/>
    </source>
</evidence>
<dbReference type="Pfam" id="PF06725">
    <property type="entry name" value="3D"/>
    <property type="match status" value="1"/>
</dbReference>
<dbReference type="PANTHER" id="PTHR30124">
    <property type="entry name" value="MEMBRANE-BOUND LYTIC MUREIN TRANSGLYCOSYLASE A"/>
    <property type="match status" value="1"/>
</dbReference>
<feature type="signal peptide" evidence="6">
    <location>
        <begin position="1"/>
        <end position="18"/>
    </location>
</feature>
<dbReference type="InterPro" id="IPR005300">
    <property type="entry name" value="MltA_B"/>
</dbReference>
<dbReference type="GO" id="GO:0009254">
    <property type="term" value="P:peptidoglycan turnover"/>
    <property type="evidence" value="ECO:0007669"/>
    <property type="project" value="InterPro"/>
</dbReference>
<keyword evidence="6" id="KW-0732">Signal</keyword>
<evidence type="ECO:0000256" key="4">
    <source>
        <dbReference type="ARBA" id="ARBA00023316"/>
    </source>
</evidence>
<dbReference type="SUPFAM" id="SSF50685">
    <property type="entry name" value="Barwin-like endoglucanases"/>
    <property type="match status" value="1"/>
</dbReference>
<evidence type="ECO:0000256" key="2">
    <source>
        <dbReference type="ARBA" id="ARBA00012587"/>
    </source>
</evidence>
<evidence type="ECO:0000256" key="6">
    <source>
        <dbReference type="SAM" id="SignalP"/>
    </source>
</evidence>
<evidence type="ECO:0000313" key="8">
    <source>
        <dbReference type="EMBL" id="EKB31644.1"/>
    </source>
</evidence>
<dbReference type="Gene3D" id="2.40.40.10">
    <property type="entry name" value="RlpA-like domain"/>
    <property type="match status" value="1"/>
</dbReference>
<evidence type="ECO:0000256" key="3">
    <source>
        <dbReference type="ARBA" id="ARBA00023239"/>
    </source>
</evidence>
<dbReference type="Proteomes" id="UP000005835">
    <property type="component" value="Unassembled WGS sequence"/>
</dbReference>
<proteinExistence type="predicted"/>
<dbReference type="GO" id="GO:0009253">
    <property type="term" value="P:peptidoglycan catabolic process"/>
    <property type="evidence" value="ECO:0007669"/>
    <property type="project" value="TreeGrafter"/>
</dbReference>
<keyword evidence="3" id="KW-0456">Lyase</keyword>
<accession>K1KIR6</accession>
<dbReference type="CDD" id="cd14485">
    <property type="entry name" value="mltA_like_LT_A"/>
    <property type="match status" value="1"/>
</dbReference>
<dbReference type="EC" id="4.2.2.n1" evidence="2"/>